<dbReference type="EnsemblPlants" id="OGLUM11G01320.1">
    <property type="protein sequence ID" value="OGLUM11G01320.1"/>
    <property type="gene ID" value="OGLUM11G01320"/>
</dbReference>
<accession>A0A0E0BES6</accession>
<dbReference type="HOGENOM" id="CLU_1597035_0_0_1"/>
<feature type="compositionally biased region" description="Pro residues" evidence="1">
    <location>
        <begin position="30"/>
        <end position="43"/>
    </location>
</feature>
<organism evidence="2">
    <name type="scientific">Oryza glumipatula</name>
    <dbReference type="NCBI Taxonomy" id="40148"/>
    <lineage>
        <taxon>Eukaryota</taxon>
        <taxon>Viridiplantae</taxon>
        <taxon>Streptophyta</taxon>
        <taxon>Embryophyta</taxon>
        <taxon>Tracheophyta</taxon>
        <taxon>Spermatophyta</taxon>
        <taxon>Magnoliopsida</taxon>
        <taxon>Liliopsida</taxon>
        <taxon>Poales</taxon>
        <taxon>Poaceae</taxon>
        <taxon>BOP clade</taxon>
        <taxon>Oryzoideae</taxon>
        <taxon>Oryzeae</taxon>
        <taxon>Oryzinae</taxon>
        <taxon>Oryza</taxon>
    </lineage>
</organism>
<keyword evidence="3" id="KW-1185">Reference proteome</keyword>
<evidence type="ECO:0000313" key="3">
    <source>
        <dbReference type="Proteomes" id="UP000026961"/>
    </source>
</evidence>
<feature type="compositionally biased region" description="Polar residues" evidence="1">
    <location>
        <begin position="1"/>
        <end position="22"/>
    </location>
</feature>
<dbReference type="Proteomes" id="UP000026961">
    <property type="component" value="Chromosome 11"/>
</dbReference>
<name>A0A0E0BES6_9ORYZ</name>
<sequence>MWAKQPNAQTFLTSSRSQLTATSHRRLLARPPPPPPRIEPPLSLPGRATTIASYPHRVATTASSQRRAAAAAAAALWLGRHHHLLSTLSRCRLTGMPSSPPHSHRVAAAASKLPARAAFKPPLGRHLTPSLPLPPSLLTSATAAVPSPCVGHLLLVGGRGLRRGATC</sequence>
<dbReference type="AlphaFoldDB" id="A0A0E0BES6"/>
<evidence type="ECO:0000256" key="1">
    <source>
        <dbReference type="SAM" id="MobiDB-lite"/>
    </source>
</evidence>
<feature type="region of interest" description="Disordered" evidence="1">
    <location>
        <begin position="1"/>
        <end position="46"/>
    </location>
</feature>
<proteinExistence type="predicted"/>
<evidence type="ECO:0000313" key="2">
    <source>
        <dbReference type="EnsemblPlants" id="OGLUM11G01320.1"/>
    </source>
</evidence>
<reference evidence="2" key="2">
    <citation type="submission" date="2018-05" db="EMBL/GenBank/DDBJ databases">
        <title>OgluRS3 (Oryza glumaepatula Reference Sequence Version 3).</title>
        <authorList>
            <person name="Zhang J."/>
            <person name="Kudrna D."/>
            <person name="Lee S."/>
            <person name="Talag J."/>
            <person name="Welchert J."/>
            <person name="Wing R.A."/>
        </authorList>
    </citation>
    <scope>NUCLEOTIDE SEQUENCE [LARGE SCALE GENOMIC DNA]</scope>
</reference>
<dbReference type="Gramene" id="OGLUM11G01320.1">
    <property type="protein sequence ID" value="OGLUM11G01320.1"/>
    <property type="gene ID" value="OGLUM11G01320"/>
</dbReference>
<reference evidence="2" key="1">
    <citation type="submission" date="2015-04" db="UniProtKB">
        <authorList>
            <consortium name="EnsemblPlants"/>
        </authorList>
    </citation>
    <scope>IDENTIFICATION</scope>
</reference>
<protein>
    <submittedName>
        <fullName evidence="2">Uncharacterized protein</fullName>
    </submittedName>
</protein>